<reference evidence="2" key="1">
    <citation type="journal article" date="2017" name="Front. Plant Sci.">
        <title>Climate Clever Clovers: New Paradigm to Reduce the Environmental Footprint of Ruminants by Breeding Low Methanogenic Forages Utilizing Haplotype Variation.</title>
        <authorList>
            <person name="Kaur P."/>
            <person name="Appels R."/>
            <person name="Bayer P.E."/>
            <person name="Keeble-Gagnere G."/>
            <person name="Wang J."/>
            <person name="Hirakawa H."/>
            <person name="Shirasawa K."/>
            <person name="Vercoe P."/>
            <person name="Stefanova K."/>
            <person name="Durmic Z."/>
            <person name="Nichols P."/>
            <person name="Revell C."/>
            <person name="Isobe S.N."/>
            <person name="Edwards D."/>
            <person name="Erskine W."/>
        </authorList>
    </citation>
    <scope>NUCLEOTIDE SEQUENCE [LARGE SCALE GENOMIC DNA]</scope>
    <source>
        <strain evidence="2">cv. Daliak</strain>
    </source>
</reference>
<organism evidence="1 2">
    <name type="scientific">Trifolium subterraneum</name>
    <name type="common">Subterranean clover</name>
    <dbReference type="NCBI Taxonomy" id="3900"/>
    <lineage>
        <taxon>Eukaryota</taxon>
        <taxon>Viridiplantae</taxon>
        <taxon>Streptophyta</taxon>
        <taxon>Embryophyta</taxon>
        <taxon>Tracheophyta</taxon>
        <taxon>Spermatophyta</taxon>
        <taxon>Magnoliopsida</taxon>
        <taxon>eudicotyledons</taxon>
        <taxon>Gunneridae</taxon>
        <taxon>Pentapetalae</taxon>
        <taxon>rosids</taxon>
        <taxon>fabids</taxon>
        <taxon>Fabales</taxon>
        <taxon>Fabaceae</taxon>
        <taxon>Papilionoideae</taxon>
        <taxon>50 kb inversion clade</taxon>
        <taxon>NPAAA clade</taxon>
        <taxon>Hologalegina</taxon>
        <taxon>IRL clade</taxon>
        <taxon>Trifolieae</taxon>
        <taxon>Trifolium</taxon>
    </lineage>
</organism>
<name>A0A2Z6P0Z7_TRISU</name>
<dbReference type="Proteomes" id="UP000242715">
    <property type="component" value="Unassembled WGS sequence"/>
</dbReference>
<dbReference type="EMBL" id="DF974687">
    <property type="protein sequence ID" value="GAU50088.1"/>
    <property type="molecule type" value="Genomic_DNA"/>
</dbReference>
<evidence type="ECO:0000313" key="1">
    <source>
        <dbReference type="EMBL" id="GAU50088.1"/>
    </source>
</evidence>
<dbReference type="AlphaFoldDB" id="A0A2Z6P0Z7"/>
<proteinExistence type="predicted"/>
<keyword evidence="2" id="KW-1185">Reference proteome</keyword>
<accession>A0A2Z6P0Z7</accession>
<sequence>MSREKDRKRDGVSWMERERWRETIDGERPMEREVDEESWMEKDGERRLMGRDGWREMERSRWNETNGDK</sequence>
<protein>
    <submittedName>
        <fullName evidence="1">Uncharacterized protein</fullName>
    </submittedName>
</protein>
<gene>
    <name evidence="1" type="ORF">TSUD_192150</name>
</gene>
<evidence type="ECO:0000313" key="2">
    <source>
        <dbReference type="Proteomes" id="UP000242715"/>
    </source>
</evidence>